<dbReference type="InterPro" id="IPR010998">
    <property type="entry name" value="Integrase_recombinase_N"/>
</dbReference>
<reference evidence="8 9" key="1">
    <citation type="journal article" date="2015" name="Genome Biol. Evol.">
        <title>Comparative Genomics of Listeria Sensu Lato: Genus-Wide Differences in Evolutionary Dynamics and the Progressive Gain of Complex, Potentially Pathogenicity-Related Traits through Lateral Gene Transfer.</title>
        <authorList>
            <person name="Chiara M."/>
            <person name="Caruso M."/>
            <person name="D'Erchia A.M."/>
            <person name="Manzari C."/>
            <person name="Fraccalvieri R."/>
            <person name="Goffredo E."/>
            <person name="Latorre L."/>
            <person name="Miccolupo A."/>
            <person name="Padalino I."/>
            <person name="Santagada G."/>
            <person name="Chiocco D."/>
            <person name="Pesole G."/>
            <person name="Horner D.S."/>
            <person name="Parisi A."/>
        </authorList>
    </citation>
    <scope>NUCLEOTIDE SEQUENCE [LARGE SCALE GENOMIC DNA]</scope>
    <source>
        <strain evidence="8 9">1991</strain>
    </source>
</reference>
<evidence type="ECO:0000256" key="3">
    <source>
        <dbReference type="ARBA" id="ARBA00023125"/>
    </source>
</evidence>
<gene>
    <name evidence="8" type="ORF">X560_0416</name>
</gene>
<dbReference type="GO" id="GO:0003677">
    <property type="term" value="F:DNA binding"/>
    <property type="evidence" value="ECO:0007669"/>
    <property type="project" value="UniProtKB-UniRule"/>
</dbReference>
<dbReference type="PATRIC" id="fig|1430899.3.peg.427"/>
<dbReference type="OrthoDB" id="9803188at2"/>
<dbReference type="GO" id="GO:0015074">
    <property type="term" value="P:DNA integration"/>
    <property type="evidence" value="ECO:0007669"/>
    <property type="project" value="UniProtKB-KW"/>
</dbReference>
<evidence type="ECO:0000256" key="1">
    <source>
        <dbReference type="ARBA" id="ARBA00008857"/>
    </source>
</evidence>
<dbReference type="CDD" id="cd01189">
    <property type="entry name" value="INT_ICEBs1_C_like"/>
    <property type="match status" value="1"/>
</dbReference>
<evidence type="ECO:0000256" key="2">
    <source>
        <dbReference type="ARBA" id="ARBA00022908"/>
    </source>
</evidence>
<dbReference type="Proteomes" id="UP000052258">
    <property type="component" value="Unassembled WGS sequence"/>
</dbReference>
<sequence>MKIIKNSRGYTTTVGIKKNGKWTTKRVTEATKPKLRMTVAKLLEVSNRNEIPIDDYKLFEFIELFYDTFKVNTIGASTQNSYENAFREVKEYFGNIKLQKITPIEYQKFINTLGENLARSTVETRNKKIRAMFNKAVQLGYMRANPTHGVILAGKDVASLKLQFIDTSLISPLIEEITKSYSISRAVNFIALQTGMRFGEIVGLTWYDIDLDNKFINVKNAWDYKDTQNFISTKGKDRRKIFIDSSTVEYLEGYRKWHERFMKKNKIQNKYLLLFCSRDNLPVDNQACNKVLKKCFNKISNEDITLHKLRHTHTVQCLESGMDIIYVSERLGHADINTTLKYYTHISSHIRAINEKRTQEYFKRTIKLLEM</sequence>
<dbReference type="EMBL" id="AZHO01000005">
    <property type="protein sequence ID" value="KMT60996.1"/>
    <property type="molecule type" value="Genomic_DNA"/>
</dbReference>
<evidence type="ECO:0000313" key="8">
    <source>
        <dbReference type="EMBL" id="KMT60996.1"/>
    </source>
</evidence>
<feature type="domain" description="Tyr recombinase" evidence="6">
    <location>
        <begin position="160"/>
        <end position="357"/>
    </location>
</feature>
<keyword evidence="4" id="KW-0233">DNA recombination</keyword>
<name>A0A0J8J9J0_9LIST</name>
<keyword evidence="9" id="KW-1185">Reference proteome</keyword>
<dbReference type="InterPro" id="IPR013762">
    <property type="entry name" value="Integrase-like_cat_sf"/>
</dbReference>
<dbReference type="PROSITE" id="PS51900">
    <property type="entry name" value="CB"/>
    <property type="match status" value="1"/>
</dbReference>
<dbReference type="InterPro" id="IPR004107">
    <property type="entry name" value="Integrase_SAM-like_N"/>
</dbReference>
<evidence type="ECO:0000259" key="7">
    <source>
        <dbReference type="PROSITE" id="PS51900"/>
    </source>
</evidence>
<organism evidence="8 9">
    <name type="scientific">Listeria fleischmannii 1991</name>
    <dbReference type="NCBI Taxonomy" id="1430899"/>
    <lineage>
        <taxon>Bacteria</taxon>
        <taxon>Bacillati</taxon>
        <taxon>Bacillota</taxon>
        <taxon>Bacilli</taxon>
        <taxon>Bacillales</taxon>
        <taxon>Listeriaceae</taxon>
        <taxon>Listeria</taxon>
    </lineage>
</organism>
<dbReference type="Gene3D" id="1.10.150.130">
    <property type="match status" value="1"/>
</dbReference>
<evidence type="ECO:0000256" key="5">
    <source>
        <dbReference type="PROSITE-ProRule" id="PRU01248"/>
    </source>
</evidence>
<evidence type="ECO:0000256" key="4">
    <source>
        <dbReference type="ARBA" id="ARBA00023172"/>
    </source>
</evidence>
<dbReference type="InterPro" id="IPR044068">
    <property type="entry name" value="CB"/>
</dbReference>
<dbReference type="InterPro" id="IPR002104">
    <property type="entry name" value="Integrase_catalytic"/>
</dbReference>
<keyword evidence="3 5" id="KW-0238">DNA-binding</keyword>
<comment type="similarity">
    <text evidence="1">Belongs to the 'phage' integrase family.</text>
</comment>
<evidence type="ECO:0000259" key="6">
    <source>
        <dbReference type="PROSITE" id="PS51898"/>
    </source>
</evidence>
<dbReference type="PROSITE" id="PS51898">
    <property type="entry name" value="TYR_RECOMBINASE"/>
    <property type="match status" value="1"/>
</dbReference>
<dbReference type="PANTHER" id="PTHR30349">
    <property type="entry name" value="PHAGE INTEGRASE-RELATED"/>
    <property type="match status" value="1"/>
</dbReference>
<dbReference type="Pfam" id="PF14659">
    <property type="entry name" value="Phage_int_SAM_3"/>
    <property type="match status" value="1"/>
</dbReference>
<proteinExistence type="inferred from homology"/>
<evidence type="ECO:0000313" key="9">
    <source>
        <dbReference type="Proteomes" id="UP000052258"/>
    </source>
</evidence>
<dbReference type="PANTHER" id="PTHR30349:SF64">
    <property type="entry name" value="PROPHAGE INTEGRASE INTD-RELATED"/>
    <property type="match status" value="1"/>
</dbReference>
<dbReference type="SUPFAM" id="SSF56349">
    <property type="entry name" value="DNA breaking-rejoining enzymes"/>
    <property type="match status" value="1"/>
</dbReference>
<accession>A0A0J8J9J0</accession>
<dbReference type="AlphaFoldDB" id="A0A0J8J9J0"/>
<dbReference type="Gene3D" id="1.10.443.10">
    <property type="entry name" value="Intergrase catalytic core"/>
    <property type="match status" value="1"/>
</dbReference>
<comment type="caution">
    <text evidence="8">The sequence shown here is derived from an EMBL/GenBank/DDBJ whole genome shotgun (WGS) entry which is preliminary data.</text>
</comment>
<keyword evidence="2" id="KW-0229">DNA integration</keyword>
<dbReference type="InterPro" id="IPR011010">
    <property type="entry name" value="DNA_brk_join_enz"/>
</dbReference>
<dbReference type="RefSeq" id="WP_007475930.1">
    <property type="nucleotide sequence ID" value="NZ_KQ130610.1"/>
</dbReference>
<dbReference type="GO" id="GO:0006310">
    <property type="term" value="P:DNA recombination"/>
    <property type="evidence" value="ECO:0007669"/>
    <property type="project" value="UniProtKB-KW"/>
</dbReference>
<feature type="domain" description="Core-binding (CB)" evidence="7">
    <location>
        <begin position="56"/>
        <end position="137"/>
    </location>
</feature>
<protein>
    <submittedName>
        <fullName evidence="8">Phage integrase family protein</fullName>
    </submittedName>
</protein>
<dbReference type="Pfam" id="PF00589">
    <property type="entry name" value="Phage_integrase"/>
    <property type="match status" value="1"/>
</dbReference>
<dbReference type="InterPro" id="IPR050090">
    <property type="entry name" value="Tyrosine_recombinase_XerCD"/>
</dbReference>